<evidence type="ECO:0000256" key="1">
    <source>
        <dbReference type="ARBA" id="ARBA00004196"/>
    </source>
</evidence>
<dbReference type="EMBL" id="CVLB01000002">
    <property type="protein sequence ID" value="CRF34627.1"/>
    <property type="molecule type" value="Genomic_DNA"/>
</dbReference>
<organism evidence="5 6">
    <name type="scientific">Brachyspira suanatina</name>
    <dbReference type="NCBI Taxonomy" id="381802"/>
    <lineage>
        <taxon>Bacteria</taxon>
        <taxon>Pseudomonadati</taxon>
        <taxon>Spirochaetota</taxon>
        <taxon>Spirochaetia</taxon>
        <taxon>Brachyspirales</taxon>
        <taxon>Brachyspiraceae</taxon>
        <taxon>Brachyspira</taxon>
    </lineage>
</organism>
<sequence>MLKKIIVAALALSFVFISCSNNNASNNAAGGEKKDGFTIVVMPKLVGIPYFTQTGDGAVKAGKDLGVNVIYNGPTTADAAEQIKMLEDYITVGADAICVAPNDPAAMDPVLRKAKNAGILVLDWDTPANASLVDASIRQISDKEYAEHMLDKMVQYMGTDTAEWAILTGGLSAENLNTWINFAKDYATTKYPNLKLVADPFPTDEKQDVALSTTKDIIKAYPNVKGLFCVSTPTPIGAGLAVRELGVQDKVSVVGSAVKEDVQDLLTDGSVDCGSLWNCPNLGYLTVAVAKYMLEGGKLTDGADIPGWGVIKMEGDKNVILGPPEDYEKQ</sequence>
<proteinExistence type="inferred from homology"/>
<dbReference type="InterPro" id="IPR025997">
    <property type="entry name" value="SBP_2_dom"/>
</dbReference>
<dbReference type="PROSITE" id="PS51257">
    <property type="entry name" value="PROKAR_LIPOPROTEIN"/>
    <property type="match status" value="1"/>
</dbReference>
<keyword evidence="3" id="KW-0732">Signal</keyword>
<feature type="chain" id="PRO_5005194473" evidence="3">
    <location>
        <begin position="25"/>
        <end position="330"/>
    </location>
</feature>
<dbReference type="Proteomes" id="UP000043763">
    <property type="component" value="Unassembled WGS sequence"/>
</dbReference>
<dbReference type="GO" id="GO:0030246">
    <property type="term" value="F:carbohydrate binding"/>
    <property type="evidence" value="ECO:0007669"/>
    <property type="project" value="TreeGrafter"/>
</dbReference>
<dbReference type="OrthoDB" id="9795981at2"/>
<dbReference type="Pfam" id="PF13407">
    <property type="entry name" value="Peripla_BP_4"/>
    <property type="match status" value="1"/>
</dbReference>
<dbReference type="Gene3D" id="3.40.50.2300">
    <property type="match status" value="2"/>
</dbReference>
<feature type="domain" description="Periplasmic binding protein" evidence="4">
    <location>
        <begin position="39"/>
        <end position="297"/>
    </location>
</feature>
<dbReference type="SUPFAM" id="SSF53822">
    <property type="entry name" value="Periplasmic binding protein-like I"/>
    <property type="match status" value="1"/>
</dbReference>
<feature type="signal peptide" evidence="3">
    <location>
        <begin position="1"/>
        <end position="24"/>
    </location>
</feature>
<evidence type="ECO:0000313" key="6">
    <source>
        <dbReference type="Proteomes" id="UP000043763"/>
    </source>
</evidence>
<protein>
    <submittedName>
        <fullName evidence="5">Putative lipoprotein</fullName>
    </submittedName>
</protein>
<name>A0A0G4K8W8_9SPIR</name>
<evidence type="ECO:0000256" key="3">
    <source>
        <dbReference type="SAM" id="SignalP"/>
    </source>
</evidence>
<dbReference type="CDD" id="cd06302">
    <property type="entry name" value="PBP1_LsrB_Quorum_Sensing-like"/>
    <property type="match status" value="1"/>
</dbReference>
<accession>A0A0G4K8W8</accession>
<dbReference type="InterPro" id="IPR028082">
    <property type="entry name" value="Peripla_BP_I"/>
</dbReference>
<evidence type="ECO:0000313" key="5">
    <source>
        <dbReference type="EMBL" id="CRF34627.1"/>
    </source>
</evidence>
<dbReference type="AlphaFoldDB" id="A0A0G4K8W8"/>
<dbReference type="GO" id="GO:0030288">
    <property type="term" value="C:outer membrane-bounded periplasmic space"/>
    <property type="evidence" value="ECO:0007669"/>
    <property type="project" value="TreeGrafter"/>
</dbReference>
<keyword evidence="5" id="KW-0449">Lipoprotein</keyword>
<evidence type="ECO:0000259" key="4">
    <source>
        <dbReference type="Pfam" id="PF13407"/>
    </source>
</evidence>
<gene>
    <name evidence="5" type="ORF">BRSU_2142</name>
</gene>
<evidence type="ECO:0000256" key="2">
    <source>
        <dbReference type="ARBA" id="ARBA00007639"/>
    </source>
</evidence>
<reference evidence="6" key="1">
    <citation type="submission" date="2015-04" db="EMBL/GenBank/DDBJ databases">
        <authorList>
            <person name="Mushtaq Mamoona"/>
        </authorList>
    </citation>
    <scope>NUCLEOTIDE SEQUENCE [LARGE SCALE GENOMIC DNA]</scope>
    <source>
        <strain evidence="6">AN4859/03</strain>
    </source>
</reference>
<keyword evidence="6" id="KW-1185">Reference proteome</keyword>
<comment type="similarity">
    <text evidence="2">Belongs to the bacterial solute-binding protein 2 family.</text>
</comment>
<dbReference type="PANTHER" id="PTHR30036:SF7">
    <property type="entry name" value="ABC TRANSPORTER PERIPLASMIC-BINDING PROTEIN YPHF"/>
    <property type="match status" value="1"/>
</dbReference>
<dbReference type="RefSeq" id="WP_048595323.1">
    <property type="nucleotide sequence ID" value="NZ_CVLB01000002.1"/>
</dbReference>
<comment type="subcellular location">
    <subcellularLocation>
        <location evidence="1">Cell envelope</location>
    </subcellularLocation>
</comment>
<dbReference type="PANTHER" id="PTHR30036">
    <property type="entry name" value="D-XYLOSE-BINDING PERIPLASMIC PROTEIN"/>
    <property type="match status" value="1"/>
</dbReference>
<dbReference type="InterPro" id="IPR050555">
    <property type="entry name" value="Bact_Solute-Bind_Prot2"/>
</dbReference>